<keyword evidence="5" id="KW-0732">Signal</keyword>
<dbReference type="InterPro" id="IPR051395">
    <property type="entry name" value="Cytochrome_c_Peroxidase/MauG"/>
</dbReference>
<dbReference type="RefSeq" id="WP_376864133.1">
    <property type="nucleotide sequence ID" value="NZ_JBHRYB010000001.1"/>
</dbReference>
<dbReference type="InterPro" id="IPR036909">
    <property type="entry name" value="Cyt_c-like_dom_sf"/>
</dbReference>
<dbReference type="PANTHER" id="PTHR30600">
    <property type="entry name" value="CYTOCHROME C PEROXIDASE-RELATED"/>
    <property type="match status" value="1"/>
</dbReference>
<dbReference type="Proteomes" id="UP001595722">
    <property type="component" value="Unassembled WGS sequence"/>
</dbReference>
<feature type="chain" id="PRO_5045573372" evidence="5">
    <location>
        <begin position="22"/>
        <end position="483"/>
    </location>
</feature>
<evidence type="ECO:0000256" key="1">
    <source>
        <dbReference type="ARBA" id="ARBA00022617"/>
    </source>
</evidence>
<reference evidence="8" key="1">
    <citation type="journal article" date="2019" name="Int. J. Syst. Evol. Microbiol.">
        <title>The Global Catalogue of Microorganisms (GCM) 10K type strain sequencing project: providing services to taxonomists for standard genome sequencing and annotation.</title>
        <authorList>
            <consortium name="The Broad Institute Genomics Platform"/>
            <consortium name="The Broad Institute Genome Sequencing Center for Infectious Disease"/>
            <person name="Wu L."/>
            <person name="Ma J."/>
        </authorList>
    </citation>
    <scope>NUCLEOTIDE SEQUENCE [LARGE SCALE GENOMIC DNA]</scope>
    <source>
        <strain evidence="8">KCTC 42424</strain>
    </source>
</reference>
<dbReference type="InterPro" id="IPR009056">
    <property type="entry name" value="Cyt_c-like_dom"/>
</dbReference>
<dbReference type="Gene3D" id="1.10.760.10">
    <property type="entry name" value="Cytochrome c-like domain"/>
    <property type="match status" value="1"/>
</dbReference>
<protein>
    <submittedName>
        <fullName evidence="7">Di-heme oxidoredictase family protein</fullName>
    </submittedName>
</protein>
<dbReference type="PANTHER" id="PTHR30600:SF4">
    <property type="entry name" value="CYTOCHROME C DOMAIN-CONTAINING PROTEIN"/>
    <property type="match status" value="1"/>
</dbReference>
<evidence type="ECO:0000313" key="8">
    <source>
        <dbReference type="Proteomes" id="UP001595722"/>
    </source>
</evidence>
<dbReference type="PROSITE" id="PS51007">
    <property type="entry name" value="CYTC"/>
    <property type="match status" value="1"/>
</dbReference>
<proteinExistence type="predicted"/>
<feature type="signal peptide" evidence="5">
    <location>
        <begin position="1"/>
        <end position="21"/>
    </location>
</feature>
<gene>
    <name evidence="7" type="ORF">ACFOMG_00465</name>
</gene>
<keyword evidence="1 4" id="KW-0349">Heme</keyword>
<dbReference type="InterPro" id="IPR010538">
    <property type="entry name" value="DHOR"/>
</dbReference>
<evidence type="ECO:0000256" key="4">
    <source>
        <dbReference type="PROSITE-ProRule" id="PRU00433"/>
    </source>
</evidence>
<name>A0ABV7VM25_9GAMM</name>
<evidence type="ECO:0000256" key="5">
    <source>
        <dbReference type="SAM" id="SignalP"/>
    </source>
</evidence>
<evidence type="ECO:0000259" key="6">
    <source>
        <dbReference type="PROSITE" id="PS51007"/>
    </source>
</evidence>
<keyword evidence="2 4" id="KW-0479">Metal-binding</keyword>
<dbReference type="Pfam" id="PF06537">
    <property type="entry name" value="DHOR"/>
    <property type="match status" value="1"/>
</dbReference>
<comment type="caution">
    <text evidence="7">The sequence shown here is derived from an EMBL/GenBank/DDBJ whole genome shotgun (WGS) entry which is preliminary data.</text>
</comment>
<dbReference type="SUPFAM" id="SSF46626">
    <property type="entry name" value="Cytochrome c"/>
    <property type="match status" value="1"/>
</dbReference>
<evidence type="ECO:0000313" key="7">
    <source>
        <dbReference type="EMBL" id="MFC3678581.1"/>
    </source>
</evidence>
<sequence length="483" mass="52706">MKVLFAAVFSLLLLSACTPETTTVPAFVEAEKYPGGQTTVAAEPFASFELPAANMPEQQKPDFHAGKALANQPWVKAPTVTTMRDGLGPLYNSRTCLMCHIKGGKGFVPDNSEIPMLSSLVRLSIPGQADQRQGVVPHPVYGDQIQGQSTSLAHQLRHALKSGEVAHDVPPEAYVFIDWQTTEFVYPDGHKVTLRQPQLRFEQLGYGPLGEDVLTSLRVAPPLHGVGLLELVKETDLQALADPQDQNNDGISGRINRVWDAEQQQTVTGRFGWKANKPSVKVQAAAAFNGDVGITTTLFPEQPCSLQQTACQQAPDGNDVQNVELADDLLELVANFSRNLAPVKRRKVNDAAVKQGRILFYQAGCQQCHQPSFVTTTSARNPHLGQQTIWPYTDLLLHDMGPGLADGRPDFLASGNEWRTAPLWGIGLQQQVNGSTALLHDGRATSIEQAIIWHGGEAGNSRQQFVSFDQAQRQALIEFVKSL</sequence>
<evidence type="ECO:0000256" key="2">
    <source>
        <dbReference type="ARBA" id="ARBA00022723"/>
    </source>
</evidence>
<keyword evidence="8" id="KW-1185">Reference proteome</keyword>
<evidence type="ECO:0000256" key="3">
    <source>
        <dbReference type="ARBA" id="ARBA00023004"/>
    </source>
</evidence>
<accession>A0ABV7VM25</accession>
<dbReference type="EMBL" id="JBHRYB010000001">
    <property type="protein sequence ID" value="MFC3678581.1"/>
    <property type="molecule type" value="Genomic_DNA"/>
</dbReference>
<organism evidence="7 8">
    <name type="scientific">Bacterioplanoides pacificum</name>
    <dbReference type="NCBI Taxonomy" id="1171596"/>
    <lineage>
        <taxon>Bacteria</taxon>
        <taxon>Pseudomonadati</taxon>
        <taxon>Pseudomonadota</taxon>
        <taxon>Gammaproteobacteria</taxon>
        <taxon>Oceanospirillales</taxon>
        <taxon>Oceanospirillaceae</taxon>
        <taxon>Bacterioplanoides</taxon>
    </lineage>
</organism>
<dbReference type="PROSITE" id="PS51257">
    <property type="entry name" value="PROKAR_LIPOPROTEIN"/>
    <property type="match status" value="1"/>
</dbReference>
<dbReference type="PIRSF" id="PIRSF028099">
    <property type="entry name" value="DUF1111"/>
    <property type="match status" value="1"/>
</dbReference>
<keyword evidence="3 4" id="KW-0408">Iron</keyword>
<feature type="domain" description="Cytochrome c" evidence="6">
    <location>
        <begin position="351"/>
        <end position="483"/>
    </location>
</feature>